<accession>A0A386PW83</accession>
<dbReference type="OrthoDB" id="9963639at2"/>
<gene>
    <name evidence="1" type="ORF">D1B17_08770</name>
</gene>
<dbReference type="Proteomes" id="UP000267208">
    <property type="component" value="Chromosome"/>
</dbReference>
<sequence length="66" mass="7545">MAKQKNVSPLEDGPTLINCGRYKAYEIVGKYGIKAELPDNYKAIILPNHMKKMKKDEILNKIQNIL</sequence>
<evidence type="ECO:0000313" key="1">
    <source>
        <dbReference type="EMBL" id="AYE38717.1"/>
    </source>
</evidence>
<protein>
    <submittedName>
        <fullName evidence="1">Uncharacterized protein</fullName>
    </submittedName>
</protein>
<dbReference type="RefSeq" id="WP_120142947.1">
    <property type="nucleotide sequence ID" value="NZ_CP031933.2"/>
</dbReference>
<dbReference type="EMBL" id="CP031933">
    <property type="protein sequence ID" value="AYE38717.1"/>
    <property type="molecule type" value="Genomic_DNA"/>
</dbReference>
<proteinExistence type="predicted"/>
<organism evidence="1 2">
    <name type="scientific">Companilactobacillus zhachilii</name>
    <dbReference type="NCBI Taxonomy" id="2304606"/>
    <lineage>
        <taxon>Bacteria</taxon>
        <taxon>Bacillati</taxon>
        <taxon>Bacillota</taxon>
        <taxon>Bacilli</taxon>
        <taxon>Lactobacillales</taxon>
        <taxon>Lactobacillaceae</taxon>
        <taxon>Companilactobacillus</taxon>
    </lineage>
</organism>
<dbReference type="AlphaFoldDB" id="A0A386PW83"/>
<reference evidence="2" key="1">
    <citation type="submission" date="2018-08" db="EMBL/GenBank/DDBJ databases">
        <title>Genome of Lactobacillus sp. HBUAS52074.</title>
        <authorList>
            <person name="Guo Z."/>
            <person name="Zhang Z.D."/>
        </authorList>
    </citation>
    <scope>NUCLEOTIDE SEQUENCE [LARGE SCALE GENOMIC DNA]</scope>
    <source>
        <strain evidence="2">HBUAS52074</strain>
    </source>
</reference>
<name>A0A386PW83_9LACO</name>
<evidence type="ECO:0000313" key="2">
    <source>
        <dbReference type="Proteomes" id="UP000267208"/>
    </source>
</evidence>
<keyword evidence="2" id="KW-1185">Reference proteome</keyword>
<dbReference type="KEGG" id="lzh:D1B17_08770"/>